<feature type="domain" description="SnoaL-like" evidence="1">
    <location>
        <begin position="8"/>
        <end position="119"/>
    </location>
</feature>
<dbReference type="InterPro" id="IPR037401">
    <property type="entry name" value="SnoaL-like"/>
</dbReference>
<dbReference type="RefSeq" id="WP_111398502.1">
    <property type="nucleotide sequence ID" value="NZ_QKYU01000012.1"/>
</dbReference>
<keyword evidence="2" id="KW-0413">Isomerase</keyword>
<gene>
    <name evidence="2" type="ORF">C8P66_112104</name>
</gene>
<dbReference type="OrthoDB" id="582835at2"/>
<dbReference type="SUPFAM" id="SSF54427">
    <property type="entry name" value="NTF2-like"/>
    <property type="match status" value="1"/>
</dbReference>
<dbReference type="AlphaFoldDB" id="A0A2W7J278"/>
<comment type="caution">
    <text evidence="2">The sequence shown here is derived from an EMBL/GenBank/DDBJ whole genome shotgun (WGS) entry which is preliminary data.</text>
</comment>
<keyword evidence="3" id="KW-1185">Reference proteome</keyword>
<name>A0A2W7J278_9PROT</name>
<proteinExistence type="predicted"/>
<sequence length="140" mass="15353">MHATETLVRRYYDAFNRADWPGMLALLTEDVVHDINQGGRETGRAAFASFLGWMGRAYREQLTGMVVMVDATGTRAAAEFTVTGTYLIADAGMPPAHGQGYVLPAGAFLEIRDGRIARVTTCYDVNDWKRQVERGVPGAP</sequence>
<dbReference type="Proteomes" id="UP000249688">
    <property type="component" value="Unassembled WGS sequence"/>
</dbReference>
<dbReference type="GO" id="GO:0016853">
    <property type="term" value="F:isomerase activity"/>
    <property type="evidence" value="ECO:0007669"/>
    <property type="project" value="UniProtKB-KW"/>
</dbReference>
<dbReference type="CDD" id="cd00531">
    <property type="entry name" value="NTF2_like"/>
    <property type="match status" value="1"/>
</dbReference>
<dbReference type="InterPro" id="IPR011721">
    <property type="entry name" value="CHP02096"/>
</dbReference>
<dbReference type="Pfam" id="PF12680">
    <property type="entry name" value="SnoaL_2"/>
    <property type="match status" value="1"/>
</dbReference>
<organism evidence="2 3">
    <name type="scientific">Humitalea rosea</name>
    <dbReference type="NCBI Taxonomy" id="990373"/>
    <lineage>
        <taxon>Bacteria</taxon>
        <taxon>Pseudomonadati</taxon>
        <taxon>Pseudomonadota</taxon>
        <taxon>Alphaproteobacteria</taxon>
        <taxon>Acetobacterales</taxon>
        <taxon>Roseomonadaceae</taxon>
        <taxon>Humitalea</taxon>
    </lineage>
</organism>
<protein>
    <submittedName>
        <fullName evidence="2">Steroid delta-isomerase-like uncharacterized protein</fullName>
    </submittedName>
</protein>
<evidence type="ECO:0000313" key="2">
    <source>
        <dbReference type="EMBL" id="PZW45087.1"/>
    </source>
</evidence>
<dbReference type="NCBIfam" id="TIGR02096">
    <property type="entry name" value="ketosteroid isomerase-related protein"/>
    <property type="match status" value="1"/>
</dbReference>
<dbReference type="InterPro" id="IPR032710">
    <property type="entry name" value="NTF2-like_dom_sf"/>
</dbReference>
<dbReference type="EMBL" id="QKYU01000012">
    <property type="protein sequence ID" value="PZW45087.1"/>
    <property type="molecule type" value="Genomic_DNA"/>
</dbReference>
<reference evidence="2 3" key="1">
    <citation type="submission" date="2018-06" db="EMBL/GenBank/DDBJ databases">
        <title>Genomic Encyclopedia of Archaeal and Bacterial Type Strains, Phase II (KMG-II): from individual species to whole genera.</title>
        <authorList>
            <person name="Goeker M."/>
        </authorList>
    </citation>
    <scope>NUCLEOTIDE SEQUENCE [LARGE SCALE GENOMIC DNA]</scope>
    <source>
        <strain evidence="2 3">DSM 24525</strain>
    </source>
</reference>
<dbReference type="Gene3D" id="3.10.450.50">
    <property type="match status" value="1"/>
</dbReference>
<evidence type="ECO:0000313" key="3">
    <source>
        <dbReference type="Proteomes" id="UP000249688"/>
    </source>
</evidence>
<accession>A0A2W7J278</accession>
<evidence type="ECO:0000259" key="1">
    <source>
        <dbReference type="Pfam" id="PF12680"/>
    </source>
</evidence>